<dbReference type="CDD" id="cd09876">
    <property type="entry name" value="PIN_Nob1-like"/>
    <property type="match status" value="1"/>
</dbReference>
<gene>
    <name evidence="6" type="ORF">B1B_17841</name>
</gene>
<dbReference type="PANTHER" id="PTHR12814">
    <property type="entry name" value="RNA-BINDING PROTEIN NOB1"/>
    <property type="match status" value="1"/>
</dbReference>
<dbReference type="FunFam" id="3.40.50.1010:FF:000020">
    <property type="entry name" value="20S-pre-rRNA D-site endonuclease NOB1"/>
    <property type="match status" value="1"/>
</dbReference>
<dbReference type="InterPro" id="IPR002716">
    <property type="entry name" value="PIN_dom"/>
</dbReference>
<dbReference type="PANTHER" id="PTHR12814:SF2">
    <property type="entry name" value="RNA-BINDING PROTEIN NOB1"/>
    <property type="match status" value="1"/>
</dbReference>
<dbReference type="Gene3D" id="2.20.28.10">
    <property type="match status" value="1"/>
</dbReference>
<dbReference type="GO" id="GO:0046872">
    <property type="term" value="F:metal ion binding"/>
    <property type="evidence" value="ECO:0007669"/>
    <property type="project" value="UniProtKB-KW"/>
</dbReference>
<dbReference type="InterPro" id="IPR033411">
    <property type="entry name" value="Ribonuclease_PIN"/>
</dbReference>
<evidence type="ECO:0000256" key="4">
    <source>
        <dbReference type="ARBA" id="ARBA00022801"/>
    </source>
</evidence>
<dbReference type="AlphaFoldDB" id="T0YG59"/>
<dbReference type="GO" id="GO:0030490">
    <property type="term" value="P:maturation of SSU-rRNA"/>
    <property type="evidence" value="ECO:0007669"/>
    <property type="project" value="TreeGrafter"/>
</dbReference>
<accession>T0YG59</accession>
<keyword evidence="3" id="KW-0479">Metal-binding</keyword>
<dbReference type="GO" id="GO:0031981">
    <property type="term" value="C:nuclear lumen"/>
    <property type="evidence" value="ECO:0007669"/>
    <property type="project" value="UniProtKB-ARBA"/>
</dbReference>
<evidence type="ECO:0000256" key="3">
    <source>
        <dbReference type="ARBA" id="ARBA00022723"/>
    </source>
</evidence>
<evidence type="ECO:0000256" key="1">
    <source>
        <dbReference type="ARBA" id="ARBA00005858"/>
    </source>
</evidence>
<evidence type="ECO:0000313" key="6">
    <source>
        <dbReference type="EMBL" id="EQD32073.1"/>
    </source>
</evidence>
<evidence type="ECO:0000256" key="2">
    <source>
        <dbReference type="ARBA" id="ARBA00022722"/>
    </source>
</evidence>
<dbReference type="GO" id="GO:0005737">
    <property type="term" value="C:cytoplasm"/>
    <property type="evidence" value="ECO:0007669"/>
    <property type="project" value="UniProtKB-ARBA"/>
</dbReference>
<dbReference type="GO" id="GO:0004521">
    <property type="term" value="F:RNA endonuclease activity"/>
    <property type="evidence" value="ECO:0007669"/>
    <property type="project" value="TreeGrafter"/>
</dbReference>
<feature type="domain" description="PIN" evidence="5">
    <location>
        <begin position="8"/>
        <end position="108"/>
    </location>
</feature>
<protein>
    <recommendedName>
        <fullName evidence="5">PIN domain-containing protein</fullName>
    </recommendedName>
</protein>
<organism evidence="6">
    <name type="scientific">mine drainage metagenome</name>
    <dbReference type="NCBI Taxonomy" id="410659"/>
    <lineage>
        <taxon>unclassified sequences</taxon>
        <taxon>metagenomes</taxon>
        <taxon>ecological metagenomes</taxon>
    </lineage>
</organism>
<keyword evidence="2" id="KW-0540">Nuclease</keyword>
<evidence type="ECO:0000259" key="5">
    <source>
        <dbReference type="SMART" id="SM00670"/>
    </source>
</evidence>
<name>T0YG59_9ZZZZ</name>
<comment type="similarity">
    <text evidence="1">Belongs to the NOB1 family.</text>
</comment>
<proteinExistence type="inferred from homology"/>
<comment type="caution">
    <text evidence="6">The sequence shown here is derived from an EMBL/GenBank/DDBJ whole genome shotgun (WGS) entry which is preliminary data.</text>
</comment>
<dbReference type="EMBL" id="AUZY01011929">
    <property type="protein sequence ID" value="EQD32073.1"/>
    <property type="molecule type" value="Genomic_DNA"/>
</dbReference>
<dbReference type="Gene3D" id="3.40.50.1010">
    <property type="entry name" value="5'-nuclease"/>
    <property type="match status" value="1"/>
</dbReference>
<dbReference type="GO" id="GO:0030688">
    <property type="term" value="C:preribosome, small subunit precursor"/>
    <property type="evidence" value="ECO:0007669"/>
    <property type="project" value="TreeGrafter"/>
</dbReference>
<dbReference type="Pfam" id="PF17146">
    <property type="entry name" value="PIN_6"/>
    <property type="match status" value="1"/>
</dbReference>
<dbReference type="SMART" id="SM00670">
    <property type="entry name" value="PINc"/>
    <property type="match status" value="1"/>
</dbReference>
<dbReference type="InterPro" id="IPR029060">
    <property type="entry name" value="PIN-like_dom_sf"/>
</dbReference>
<dbReference type="InterPro" id="IPR039907">
    <property type="entry name" value="NOB1"/>
</dbReference>
<reference evidence="6" key="2">
    <citation type="journal article" date="2014" name="ISME J.">
        <title>Microbial stratification in low pH oxic and suboxic macroscopic growths along an acid mine drainage.</title>
        <authorList>
            <person name="Mendez-Garcia C."/>
            <person name="Mesa V."/>
            <person name="Sprenger R.R."/>
            <person name="Richter M."/>
            <person name="Diez M.S."/>
            <person name="Solano J."/>
            <person name="Bargiela R."/>
            <person name="Golyshina O.V."/>
            <person name="Manteca A."/>
            <person name="Ramos J.L."/>
            <person name="Gallego J.R."/>
            <person name="Llorente I."/>
            <person name="Martins Dos Santos V.A."/>
            <person name="Jensen O.N."/>
            <person name="Pelaez A.I."/>
            <person name="Sanchez J."/>
            <person name="Ferrer M."/>
        </authorList>
    </citation>
    <scope>NUCLEOTIDE SEQUENCE</scope>
</reference>
<dbReference type="SUPFAM" id="SSF88723">
    <property type="entry name" value="PIN domain-like"/>
    <property type="match status" value="1"/>
</dbReference>
<keyword evidence="4" id="KW-0378">Hydrolase</keyword>
<reference evidence="6" key="1">
    <citation type="submission" date="2013-08" db="EMBL/GenBank/DDBJ databases">
        <authorList>
            <person name="Mendez C."/>
            <person name="Richter M."/>
            <person name="Ferrer M."/>
            <person name="Sanchez J."/>
        </authorList>
    </citation>
    <scope>NUCLEOTIDE SEQUENCE</scope>
</reference>
<sequence>MHQHHDPEKMVLDTSAILSRRFDMSSSQFYVTSSILNEIEKGKISRYLKMAELSMNVIDPESSSVAKVIDAARTTGDIDRLSNTDIDAIALALQIGAVLVTDDYSMQNISKILGIKSTSATIKEIGKVIEWVYRCTGCGRIYEKNIGTCVICGHVLKNYPRSTRKIHQPSGKSGGSG</sequence>
<dbReference type="GO" id="GO:0016787">
    <property type="term" value="F:hydrolase activity"/>
    <property type="evidence" value="ECO:0007669"/>
    <property type="project" value="UniProtKB-KW"/>
</dbReference>